<accession>X1N295</accession>
<comment type="caution">
    <text evidence="1">The sequence shown here is derived from an EMBL/GenBank/DDBJ whole genome shotgun (WGS) entry which is preliminary data.</text>
</comment>
<gene>
    <name evidence="1" type="ORF">S06H3_13164</name>
</gene>
<proteinExistence type="predicted"/>
<reference evidence="1" key="1">
    <citation type="journal article" date="2014" name="Front. Microbiol.">
        <title>High frequency of phylogenetically diverse reductive dehalogenase-homologous genes in deep subseafloor sedimentary metagenomes.</title>
        <authorList>
            <person name="Kawai M."/>
            <person name="Futagami T."/>
            <person name="Toyoda A."/>
            <person name="Takaki Y."/>
            <person name="Nishi S."/>
            <person name="Hori S."/>
            <person name="Arai W."/>
            <person name="Tsubouchi T."/>
            <person name="Morono Y."/>
            <person name="Uchiyama I."/>
            <person name="Ito T."/>
            <person name="Fujiyama A."/>
            <person name="Inagaki F."/>
            <person name="Takami H."/>
        </authorList>
    </citation>
    <scope>NUCLEOTIDE SEQUENCE</scope>
    <source>
        <strain evidence="1">Expedition CK06-06</strain>
    </source>
</reference>
<sequence length="76" mass="8585">MSMANILQKVLQLSDRCHPPLLCQILFAWPVNEQSNSTPWQPECANLEAPPLRLGGAEQTAHFDRPTCRPWTPKGF</sequence>
<name>X1N295_9ZZZZ</name>
<organism evidence="1">
    <name type="scientific">marine sediment metagenome</name>
    <dbReference type="NCBI Taxonomy" id="412755"/>
    <lineage>
        <taxon>unclassified sequences</taxon>
        <taxon>metagenomes</taxon>
        <taxon>ecological metagenomes</taxon>
    </lineage>
</organism>
<dbReference type="AlphaFoldDB" id="X1N295"/>
<dbReference type="EMBL" id="BARV01006424">
    <property type="protein sequence ID" value="GAI12714.1"/>
    <property type="molecule type" value="Genomic_DNA"/>
</dbReference>
<evidence type="ECO:0000313" key="1">
    <source>
        <dbReference type="EMBL" id="GAI12714.1"/>
    </source>
</evidence>
<protein>
    <submittedName>
        <fullName evidence="1">Uncharacterized protein</fullName>
    </submittedName>
</protein>